<dbReference type="InterPro" id="IPR000719">
    <property type="entry name" value="Prot_kinase_dom"/>
</dbReference>
<feature type="binding site" evidence="9">
    <location>
        <position position="223"/>
    </location>
    <ligand>
        <name>ATP</name>
        <dbReference type="ChEBI" id="CHEBI:30616"/>
    </ligand>
</feature>
<comment type="catalytic activity">
    <reaction evidence="8">
        <text>L-seryl-[protein] + ATP = O-phospho-L-seryl-[protein] + ADP + H(+)</text>
        <dbReference type="Rhea" id="RHEA:17989"/>
        <dbReference type="Rhea" id="RHEA-COMP:9863"/>
        <dbReference type="Rhea" id="RHEA-COMP:11604"/>
        <dbReference type="ChEBI" id="CHEBI:15378"/>
        <dbReference type="ChEBI" id="CHEBI:29999"/>
        <dbReference type="ChEBI" id="CHEBI:30616"/>
        <dbReference type="ChEBI" id="CHEBI:83421"/>
        <dbReference type="ChEBI" id="CHEBI:456216"/>
        <dbReference type="EC" id="2.7.11.1"/>
    </reaction>
</comment>
<feature type="compositionally biased region" description="Low complexity" evidence="11">
    <location>
        <begin position="732"/>
        <end position="765"/>
    </location>
</feature>
<dbReference type="GO" id="GO:0004674">
    <property type="term" value="F:protein serine/threonine kinase activity"/>
    <property type="evidence" value="ECO:0007669"/>
    <property type="project" value="UniProtKB-KW"/>
</dbReference>
<keyword evidence="4 9" id="KW-0547">Nucleotide-binding</keyword>
<evidence type="ECO:0000313" key="14">
    <source>
        <dbReference type="EMBL" id="ODO09317.1"/>
    </source>
</evidence>
<dbReference type="SUPFAM" id="SSF56112">
    <property type="entry name" value="Protein kinase-like (PK-like)"/>
    <property type="match status" value="1"/>
</dbReference>
<evidence type="ECO:0000256" key="7">
    <source>
        <dbReference type="ARBA" id="ARBA00047899"/>
    </source>
</evidence>
<keyword evidence="2" id="KW-0723">Serine/threonine-protein kinase</keyword>
<feature type="coiled-coil region" evidence="10">
    <location>
        <begin position="472"/>
        <end position="506"/>
    </location>
</feature>
<keyword evidence="3" id="KW-0808">Transferase</keyword>
<feature type="compositionally biased region" description="Basic and acidic residues" evidence="11">
    <location>
        <begin position="715"/>
        <end position="731"/>
    </location>
</feature>
<dbReference type="Pfam" id="PF02149">
    <property type="entry name" value="KA1"/>
    <property type="match status" value="1"/>
</dbReference>
<dbReference type="InterPro" id="IPR028375">
    <property type="entry name" value="KA1/Ssp2_C"/>
</dbReference>
<evidence type="ECO:0000256" key="2">
    <source>
        <dbReference type="ARBA" id="ARBA00022527"/>
    </source>
</evidence>
<feature type="compositionally biased region" description="Low complexity" evidence="11">
    <location>
        <begin position="1017"/>
        <end position="1028"/>
    </location>
</feature>
<evidence type="ECO:0000256" key="5">
    <source>
        <dbReference type="ARBA" id="ARBA00022777"/>
    </source>
</evidence>
<dbReference type="InterPro" id="IPR001772">
    <property type="entry name" value="KA1_dom"/>
</dbReference>
<feature type="compositionally biased region" description="Low complexity" evidence="11">
    <location>
        <begin position="883"/>
        <end position="907"/>
    </location>
</feature>
<dbReference type="EC" id="2.7.11.1" evidence="1"/>
<dbReference type="PROSITE" id="PS50011">
    <property type="entry name" value="PROTEIN_KINASE_DOM"/>
    <property type="match status" value="1"/>
</dbReference>
<accession>A0A1E3K9W8</accession>
<feature type="region of interest" description="Disordered" evidence="11">
    <location>
        <begin position="1299"/>
        <end position="1383"/>
    </location>
</feature>
<feature type="compositionally biased region" description="Polar residues" evidence="11">
    <location>
        <begin position="48"/>
        <end position="57"/>
    </location>
</feature>
<dbReference type="PANTHER" id="PTHR24346">
    <property type="entry name" value="MAP/MICROTUBULE AFFINITY-REGULATING KINASE"/>
    <property type="match status" value="1"/>
</dbReference>
<organism evidence="14 15">
    <name type="scientific">Cryptococcus amylolentus CBS 6273</name>
    <dbReference type="NCBI Taxonomy" id="1296118"/>
    <lineage>
        <taxon>Eukaryota</taxon>
        <taxon>Fungi</taxon>
        <taxon>Dikarya</taxon>
        <taxon>Basidiomycota</taxon>
        <taxon>Agaricomycotina</taxon>
        <taxon>Tremellomycetes</taxon>
        <taxon>Tremellales</taxon>
        <taxon>Cryptococcaceae</taxon>
        <taxon>Cryptococcus</taxon>
    </lineage>
</organism>
<proteinExistence type="predicted"/>
<feature type="region of interest" description="Disordered" evidence="11">
    <location>
        <begin position="1"/>
        <end position="161"/>
    </location>
</feature>
<dbReference type="SMART" id="SM00220">
    <property type="entry name" value="S_TKc"/>
    <property type="match status" value="1"/>
</dbReference>
<gene>
    <name evidence="14" type="ORF">I350_02917</name>
</gene>
<dbReference type="SUPFAM" id="SSF103243">
    <property type="entry name" value="KA1-like"/>
    <property type="match status" value="1"/>
</dbReference>
<dbReference type="GO" id="GO:0005737">
    <property type="term" value="C:cytoplasm"/>
    <property type="evidence" value="ECO:0007669"/>
    <property type="project" value="TreeGrafter"/>
</dbReference>
<feature type="region of interest" description="Disordered" evidence="11">
    <location>
        <begin position="1004"/>
        <end position="1046"/>
    </location>
</feature>
<keyword evidence="10" id="KW-0175">Coiled coil</keyword>
<name>A0A1E3K9W8_9TREE</name>
<protein>
    <recommendedName>
        <fullName evidence="1">non-specific serine/threonine protein kinase</fullName>
        <ecNumber evidence="1">2.7.11.1</ecNumber>
    </recommendedName>
</protein>
<dbReference type="GO" id="GO:0005524">
    <property type="term" value="F:ATP binding"/>
    <property type="evidence" value="ECO:0007669"/>
    <property type="project" value="UniProtKB-UniRule"/>
</dbReference>
<evidence type="ECO:0000259" key="13">
    <source>
        <dbReference type="PROSITE" id="PS50032"/>
    </source>
</evidence>
<comment type="caution">
    <text evidence="14">The sequence shown here is derived from an EMBL/GenBank/DDBJ whole genome shotgun (WGS) entry which is preliminary data.</text>
</comment>
<evidence type="ECO:0000256" key="8">
    <source>
        <dbReference type="ARBA" id="ARBA00048679"/>
    </source>
</evidence>
<feature type="region of interest" description="Disordered" evidence="11">
    <location>
        <begin position="643"/>
        <end position="870"/>
    </location>
</feature>
<feature type="compositionally biased region" description="Low complexity" evidence="11">
    <location>
        <begin position="1311"/>
        <end position="1327"/>
    </location>
</feature>
<dbReference type="InterPro" id="IPR011009">
    <property type="entry name" value="Kinase-like_dom_sf"/>
</dbReference>
<dbReference type="Gene3D" id="1.10.510.10">
    <property type="entry name" value="Transferase(Phosphotransferase) domain 1"/>
    <property type="match status" value="1"/>
</dbReference>
<feature type="domain" description="Protein kinase" evidence="12">
    <location>
        <begin position="194"/>
        <end position="456"/>
    </location>
</feature>
<feature type="compositionally biased region" description="Basic and acidic residues" evidence="11">
    <location>
        <begin position="665"/>
        <end position="680"/>
    </location>
</feature>
<sequence length="1442" mass="155951">MATSSLPLPHNNASLHQQRSPIAHTHSAYASNPFPPVPTHVPTLPMAQPQTYYQQPAGSDFGPQGHHAHVGASHGPHAGPSHQPAANNALLSEAGQSTSARPRPPPSSATMPLIPSSALPHDPYTSSHQPSHAPQSQSQPSRAANRRSHNPGATLSQPLMPRPEELTDEYVLHPSVYSFKQEYPRRSMVGLGPYIVLQTLGEGEFGKVKLGVHADYGVEVAIKLIRRGDLQEEAHASKVEREINVLKTLKHPNIVRMFDVLDTHKYIGIVLEFAGGGELFEYILANEYLKDVEGQRLFAQLISGVDYLHQKGVIHRDLKLENLLLDKHRNLIITDFGFANSFSKEEGDLMSTSCGSPCYAAPELVVLDTPYHGSAVDIWSCGVILFAMVAGYLPYDDDPDNPDAGNVVDLYRYIMNTELHYPEHVSPLGKNLLQHMLILHPEHRIKIPDIMTHPWLKNYRHMFNKSVEECEAAFQEAMYKKSKQARKELQERRRVQMQAKEAMQAREKAFQRSQSSAPGTTITAAALDQGRRRPHSAMPGAPTMPEIIAKHSAPIADAHVPARSATPSSIRAPVPAPPSEAVPIAIDSPRRRSESMAPGLSSTAPAVVSPITAEAQPLSANAPSQDTTLAPTAVVPVQPEVAPRPSMRENKNRHTIQVEYDGEASYDKMQEMGSEERRAEGSSADTSEGMLAPPPLPNLKQGDSSDVEMESGSSDNEHNKAPEMVESKKPEAAVVVPTTVPLAPPAETGVSAPSAPSADSQATSTVTTPAEQRSDPLSQAVSPSTPRASTFADKEAVNITPRGPKTTAAPAQNTPKASLAQEPHRRHGSMPPALSTTVPEPKANPQLNASGLPKPPPAAARKDRSRKGMSLDKFGLSKLLGHASQASSSAQGEGRMAPPSASASAVALQTQLQQHGKQDRPVAETDSVKKSRRRTLQLGFHNRRGSKAPSNIAVPGTPLGVKDPNSDNRMPANAGPGDSIKDLRRKTIQLGFNRYVKIDMPLAHTDHRRQNTREIKPLPSAVPASAPPYTESHPDPDPPQTPRDAIINRDEHPAQSSPSIVTIDPYAAQATYPNHRGSSSKASKVMDWFRRKTLTRDTIDELGSPGIKSDSQSSFVRVGDAASPQRRNEGSNLAMASYDSVNRTEENAEASSPLVEKREPEAGSAEEPEEESTAAAAAPSVTVTPPRPSTSKPPTINSDHQSPLIGRARSASTYTFNETSIRVHTGLVDQSALTTKPPQDVFKEVMQVLRGMGVDMKRESDFKLRCTRAKKRAAGAPPPTGLGSVMSTGSGMNPFSLMNNASSGKTDARGLPLPTSRLPLPTSPSFSNRSSAGIKGLLRRGSSKSSAHPARISRGEFDTGTTPSQSTPNLELPELTARPKPEPLYGKELMDAGDEVKFTVELCKMKNLPGLYILKIKRTKGNLWSFKFIYQTVIERTTTLTH</sequence>
<evidence type="ECO:0000259" key="12">
    <source>
        <dbReference type="PROSITE" id="PS50011"/>
    </source>
</evidence>
<feature type="region of interest" description="Disordered" evidence="11">
    <location>
        <begin position="1100"/>
        <end position="1205"/>
    </location>
</feature>
<feature type="compositionally biased region" description="Basic and acidic residues" evidence="11">
    <location>
        <begin position="1004"/>
        <end position="1016"/>
    </location>
</feature>
<feature type="compositionally biased region" description="Low complexity" evidence="11">
    <location>
        <begin position="1173"/>
        <end position="1195"/>
    </location>
</feature>
<keyword evidence="6 9" id="KW-0067">ATP-binding</keyword>
<dbReference type="GO" id="GO:0106310">
    <property type="term" value="F:protein serine kinase activity"/>
    <property type="evidence" value="ECO:0007669"/>
    <property type="project" value="RHEA"/>
</dbReference>
<evidence type="ECO:0000256" key="9">
    <source>
        <dbReference type="PROSITE-ProRule" id="PRU10141"/>
    </source>
</evidence>
<feature type="region of interest" description="Disordered" evidence="11">
    <location>
        <begin position="882"/>
        <end position="980"/>
    </location>
</feature>
<evidence type="ECO:0000256" key="4">
    <source>
        <dbReference type="ARBA" id="ARBA00022741"/>
    </source>
</evidence>
<dbReference type="PROSITE" id="PS00108">
    <property type="entry name" value="PROTEIN_KINASE_ST"/>
    <property type="match status" value="1"/>
</dbReference>
<dbReference type="InterPro" id="IPR017441">
    <property type="entry name" value="Protein_kinase_ATP_BS"/>
</dbReference>
<dbReference type="PANTHER" id="PTHR24346:SF110">
    <property type="entry name" value="NON-SPECIFIC SERINE_THREONINE PROTEIN KINASE"/>
    <property type="match status" value="1"/>
</dbReference>
<feature type="compositionally biased region" description="Polar residues" evidence="11">
    <location>
        <begin position="84"/>
        <end position="96"/>
    </location>
</feature>
<feature type="compositionally biased region" description="Basic and acidic residues" evidence="11">
    <location>
        <begin position="916"/>
        <end position="929"/>
    </location>
</feature>
<dbReference type="InterPro" id="IPR008271">
    <property type="entry name" value="Ser/Thr_kinase_AS"/>
</dbReference>
<evidence type="ECO:0000256" key="1">
    <source>
        <dbReference type="ARBA" id="ARBA00012513"/>
    </source>
</evidence>
<comment type="catalytic activity">
    <reaction evidence="7">
        <text>L-threonyl-[protein] + ATP = O-phospho-L-threonyl-[protein] + ADP + H(+)</text>
        <dbReference type="Rhea" id="RHEA:46608"/>
        <dbReference type="Rhea" id="RHEA-COMP:11060"/>
        <dbReference type="Rhea" id="RHEA-COMP:11605"/>
        <dbReference type="ChEBI" id="CHEBI:15378"/>
        <dbReference type="ChEBI" id="CHEBI:30013"/>
        <dbReference type="ChEBI" id="CHEBI:30616"/>
        <dbReference type="ChEBI" id="CHEBI:61977"/>
        <dbReference type="ChEBI" id="CHEBI:456216"/>
        <dbReference type="EC" id="2.7.11.1"/>
    </reaction>
</comment>
<dbReference type="PROSITE" id="PS00107">
    <property type="entry name" value="PROTEIN_KINASE_ATP"/>
    <property type="match status" value="1"/>
</dbReference>
<evidence type="ECO:0000256" key="10">
    <source>
        <dbReference type="SAM" id="Coils"/>
    </source>
</evidence>
<dbReference type="Gene3D" id="3.30.310.80">
    <property type="entry name" value="Kinase associated domain 1, KA1"/>
    <property type="match status" value="1"/>
</dbReference>
<dbReference type="EMBL" id="MEKH01000004">
    <property type="protein sequence ID" value="ODO09317.1"/>
    <property type="molecule type" value="Genomic_DNA"/>
</dbReference>
<keyword evidence="5" id="KW-0418">Kinase</keyword>
<feature type="compositionally biased region" description="Low complexity" evidence="11">
    <location>
        <begin position="126"/>
        <end position="143"/>
    </location>
</feature>
<evidence type="ECO:0000256" key="3">
    <source>
        <dbReference type="ARBA" id="ARBA00022679"/>
    </source>
</evidence>
<dbReference type="FunFam" id="3.30.200.20:FF:000003">
    <property type="entry name" value="Non-specific serine/threonine protein kinase"/>
    <property type="match status" value="1"/>
</dbReference>
<dbReference type="Pfam" id="PF00069">
    <property type="entry name" value="Pkinase"/>
    <property type="match status" value="1"/>
</dbReference>
<reference evidence="14 15" key="1">
    <citation type="submission" date="2016-06" db="EMBL/GenBank/DDBJ databases">
        <title>Evolution of pathogenesis and genome organization in the Tremellales.</title>
        <authorList>
            <person name="Cuomo C."/>
            <person name="Litvintseva A."/>
            <person name="Heitman J."/>
            <person name="Chen Y."/>
            <person name="Sun S."/>
            <person name="Springer D."/>
            <person name="Dromer F."/>
            <person name="Young S."/>
            <person name="Zeng Q."/>
            <person name="Chapman S."/>
            <person name="Gujja S."/>
            <person name="Saif S."/>
            <person name="Birren B."/>
        </authorList>
    </citation>
    <scope>NUCLEOTIDE SEQUENCE [LARGE SCALE GENOMIC DNA]</scope>
    <source>
        <strain evidence="14 15">CBS 6273</strain>
    </source>
</reference>
<feature type="compositionally biased region" description="Polar residues" evidence="11">
    <location>
        <begin position="1359"/>
        <end position="1369"/>
    </location>
</feature>
<evidence type="ECO:0000256" key="11">
    <source>
        <dbReference type="SAM" id="MobiDB-lite"/>
    </source>
</evidence>
<dbReference type="OrthoDB" id="193931at2759"/>
<dbReference type="FunFam" id="1.10.510.10:FF:000636">
    <property type="entry name" value="Non-specific serine/threonine protein kinase"/>
    <property type="match status" value="1"/>
</dbReference>
<feature type="compositionally biased region" description="Basic residues" evidence="11">
    <location>
        <begin position="930"/>
        <end position="946"/>
    </location>
</feature>
<dbReference type="Proteomes" id="UP000095149">
    <property type="component" value="Unassembled WGS sequence"/>
</dbReference>
<evidence type="ECO:0000256" key="6">
    <source>
        <dbReference type="ARBA" id="ARBA00022840"/>
    </source>
</evidence>
<dbReference type="GO" id="GO:0035556">
    <property type="term" value="P:intracellular signal transduction"/>
    <property type="evidence" value="ECO:0007669"/>
    <property type="project" value="TreeGrafter"/>
</dbReference>
<feature type="compositionally biased region" description="Polar residues" evidence="11">
    <location>
        <begin position="1"/>
        <end position="20"/>
    </location>
</feature>
<feature type="compositionally biased region" description="Polar residues" evidence="11">
    <location>
        <begin position="766"/>
        <end position="788"/>
    </location>
</feature>
<evidence type="ECO:0000313" key="15">
    <source>
        <dbReference type="Proteomes" id="UP000095149"/>
    </source>
</evidence>
<feature type="domain" description="KA1" evidence="13">
    <location>
        <begin position="1389"/>
        <end position="1439"/>
    </location>
</feature>
<dbReference type="PROSITE" id="PS50032">
    <property type="entry name" value="KA1"/>
    <property type="match status" value="1"/>
</dbReference>